<dbReference type="PANTHER" id="PTHR19862">
    <property type="entry name" value="WD REPEAT-CONTAINING PROTEIN 48"/>
    <property type="match status" value="1"/>
</dbReference>
<dbReference type="Pfam" id="PF00400">
    <property type="entry name" value="WD40"/>
    <property type="match status" value="4"/>
</dbReference>
<dbReference type="CDD" id="cd00200">
    <property type="entry name" value="WD40"/>
    <property type="match status" value="1"/>
</dbReference>
<dbReference type="PROSITE" id="PS50082">
    <property type="entry name" value="WD_REPEATS_2"/>
    <property type="match status" value="4"/>
</dbReference>
<dbReference type="PROSITE" id="PS00678">
    <property type="entry name" value="WD_REPEATS_1"/>
    <property type="match status" value="3"/>
</dbReference>
<keyword evidence="4" id="KW-0812">Transmembrane</keyword>
<dbReference type="PRINTS" id="PR00320">
    <property type="entry name" value="GPROTEINBRPT"/>
</dbReference>
<gene>
    <name evidence="5" type="ORF">SSLN_LOCUS11576</name>
</gene>
<dbReference type="InterPro" id="IPR015943">
    <property type="entry name" value="WD40/YVTN_repeat-like_dom_sf"/>
</dbReference>
<protein>
    <submittedName>
        <fullName evidence="7">WD_REPEATS_REGION domain-containing protein</fullName>
    </submittedName>
</protein>
<dbReference type="GO" id="GO:0043130">
    <property type="term" value="F:ubiquitin binding"/>
    <property type="evidence" value="ECO:0007669"/>
    <property type="project" value="TreeGrafter"/>
</dbReference>
<evidence type="ECO:0000256" key="4">
    <source>
        <dbReference type="SAM" id="Phobius"/>
    </source>
</evidence>
<dbReference type="Proteomes" id="UP000275846">
    <property type="component" value="Unassembled WGS sequence"/>
</dbReference>
<keyword evidence="6" id="KW-1185">Reference proteome</keyword>
<keyword evidence="4" id="KW-0472">Membrane</keyword>
<evidence type="ECO:0000256" key="1">
    <source>
        <dbReference type="ARBA" id="ARBA00022574"/>
    </source>
</evidence>
<accession>A0A183T528</accession>
<dbReference type="InterPro" id="IPR036322">
    <property type="entry name" value="WD40_repeat_dom_sf"/>
</dbReference>
<dbReference type="PROSITE" id="PS50294">
    <property type="entry name" value="WD_REPEATS_REGION"/>
    <property type="match status" value="4"/>
</dbReference>
<dbReference type="InterPro" id="IPR051246">
    <property type="entry name" value="WDR48"/>
</dbReference>
<keyword evidence="4" id="KW-1133">Transmembrane helix</keyword>
<evidence type="ECO:0000256" key="3">
    <source>
        <dbReference type="PROSITE-ProRule" id="PRU00221"/>
    </source>
</evidence>
<evidence type="ECO:0000256" key="2">
    <source>
        <dbReference type="ARBA" id="ARBA00022737"/>
    </source>
</evidence>
<feature type="transmembrane region" description="Helical" evidence="4">
    <location>
        <begin position="301"/>
        <end position="326"/>
    </location>
</feature>
<dbReference type="InterPro" id="IPR001680">
    <property type="entry name" value="WD40_rpt"/>
</dbReference>
<name>A0A183T528_SCHSO</name>
<dbReference type="InterPro" id="IPR019775">
    <property type="entry name" value="WD40_repeat_CS"/>
</dbReference>
<dbReference type="SUPFAM" id="SSF50978">
    <property type="entry name" value="WD40 repeat-like"/>
    <property type="match status" value="1"/>
</dbReference>
<dbReference type="PANTHER" id="PTHR19862:SF14">
    <property type="entry name" value="WD REPEAT-CONTAINING PROTEIN 48"/>
    <property type="match status" value="1"/>
</dbReference>
<keyword evidence="1 3" id="KW-0853">WD repeat</keyword>
<sequence length="445" mass="50886">MNQGRKKICLSVVMRAKEERKNRFGVNSLDYDPYTKRLFTAGRDSVIRIWDTRKQSVSIMLSLSFFQDPFVQNMEHHSDWVNDIILCCDGEYLISASNDTTVKVWNARTGFCMSTLPTHKDYVLALAYAQHREEVASAGLDHAIFLWDVKTLRNLTPKNNTVTNSIYSLAMDPAGSILVAGSPDKLIRMWDPRTCQQIGQLRGHTDNVRALIVRPDTHESGIHHILSHPCMHTSLIRQTNTAWTRVFSSGRDKRIYMTDLRNTEDSVLIGQESDPVLKVCIHMLEIFFDNIESCILVYTPFLNYSAAPLFIFSVFCFFFSGGYPIVQYRVCSEKRFIVTRDAGNQVCIYDVLQAKIVQNLGVVNFDDVVKEREKLIYVPSWFTVDLRCGVCLQRKRFDGHTMEDILFIKEALSDSSVENIGLLTKAIAPHWSKVWVKYILGEIGV</sequence>
<dbReference type="AlphaFoldDB" id="A0A183T528"/>
<feature type="repeat" description="WD" evidence="3">
    <location>
        <begin position="159"/>
        <end position="200"/>
    </location>
</feature>
<feature type="repeat" description="WD" evidence="3">
    <location>
        <begin position="116"/>
        <end position="157"/>
    </location>
</feature>
<proteinExistence type="predicted"/>
<organism evidence="7">
    <name type="scientific">Schistocephalus solidus</name>
    <name type="common">Tapeworm</name>
    <dbReference type="NCBI Taxonomy" id="70667"/>
    <lineage>
        <taxon>Eukaryota</taxon>
        <taxon>Metazoa</taxon>
        <taxon>Spiralia</taxon>
        <taxon>Lophotrochozoa</taxon>
        <taxon>Platyhelminthes</taxon>
        <taxon>Cestoda</taxon>
        <taxon>Eucestoda</taxon>
        <taxon>Diphyllobothriidea</taxon>
        <taxon>Diphyllobothriidae</taxon>
        <taxon>Schistocephalus</taxon>
    </lineage>
</organism>
<evidence type="ECO:0000313" key="5">
    <source>
        <dbReference type="EMBL" id="VDL97961.1"/>
    </source>
</evidence>
<dbReference type="WBParaSite" id="SSLN_0001202101-mRNA-1">
    <property type="protein sequence ID" value="SSLN_0001202101-mRNA-1"/>
    <property type="gene ID" value="SSLN_0001202101"/>
</dbReference>
<dbReference type="GO" id="GO:0000724">
    <property type="term" value="P:double-strand break repair via homologous recombination"/>
    <property type="evidence" value="ECO:0007669"/>
    <property type="project" value="TreeGrafter"/>
</dbReference>
<dbReference type="InterPro" id="IPR020472">
    <property type="entry name" value="WD40_PAC1"/>
</dbReference>
<feature type="repeat" description="WD" evidence="3">
    <location>
        <begin position="26"/>
        <end position="60"/>
    </location>
</feature>
<reference evidence="5 6" key="2">
    <citation type="submission" date="2018-11" db="EMBL/GenBank/DDBJ databases">
        <authorList>
            <consortium name="Pathogen Informatics"/>
        </authorList>
    </citation>
    <scope>NUCLEOTIDE SEQUENCE [LARGE SCALE GENOMIC DNA]</scope>
    <source>
        <strain evidence="5 6">NST_G2</strain>
    </source>
</reference>
<dbReference type="SMART" id="SM00320">
    <property type="entry name" value="WD40"/>
    <property type="match status" value="5"/>
</dbReference>
<reference evidence="7" key="1">
    <citation type="submission" date="2016-06" db="UniProtKB">
        <authorList>
            <consortium name="WormBaseParasite"/>
        </authorList>
    </citation>
    <scope>IDENTIFICATION</scope>
</reference>
<dbReference type="Gene3D" id="2.130.10.10">
    <property type="entry name" value="YVTN repeat-like/Quinoprotein amine dehydrogenase"/>
    <property type="match status" value="2"/>
</dbReference>
<dbReference type="OrthoDB" id="2421129at2759"/>
<keyword evidence="2" id="KW-0677">Repeat</keyword>
<evidence type="ECO:0000313" key="6">
    <source>
        <dbReference type="Proteomes" id="UP000275846"/>
    </source>
</evidence>
<dbReference type="STRING" id="70667.A0A183T528"/>
<dbReference type="EMBL" id="UYSU01036637">
    <property type="protein sequence ID" value="VDL97961.1"/>
    <property type="molecule type" value="Genomic_DNA"/>
</dbReference>
<feature type="repeat" description="WD" evidence="3">
    <location>
        <begin position="74"/>
        <end position="115"/>
    </location>
</feature>
<evidence type="ECO:0000313" key="7">
    <source>
        <dbReference type="WBParaSite" id="SSLN_0001202101-mRNA-1"/>
    </source>
</evidence>